<feature type="compositionally biased region" description="Low complexity" evidence="1">
    <location>
        <begin position="476"/>
        <end position="489"/>
    </location>
</feature>
<accession>A0A9P5YMI2</accession>
<keyword evidence="3" id="KW-1185">Reference proteome</keyword>
<feature type="compositionally biased region" description="Low complexity" evidence="1">
    <location>
        <begin position="46"/>
        <end position="65"/>
    </location>
</feature>
<proteinExistence type="predicted"/>
<organism evidence="2 3">
    <name type="scientific">Pholiota conissans</name>
    <dbReference type="NCBI Taxonomy" id="109636"/>
    <lineage>
        <taxon>Eukaryota</taxon>
        <taxon>Fungi</taxon>
        <taxon>Dikarya</taxon>
        <taxon>Basidiomycota</taxon>
        <taxon>Agaricomycotina</taxon>
        <taxon>Agaricomycetes</taxon>
        <taxon>Agaricomycetidae</taxon>
        <taxon>Agaricales</taxon>
        <taxon>Agaricineae</taxon>
        <taxon>Strophariaceae</taxon>
        <taxon>Pholiota</taxon>
    </lineage>
</organism>
<dbReference type="OrthoDB" id="3125865at2759"/>
<comment type="caution">
    <text evidence="2">The sequence shown here is derived from an EMBL/GenBank/DDBJ whole genome shotgun (WGS) entry which is preliminary data.</text>
</comment>
<feature type="compositionally biased region" description="Polar residues" evidence="1">
    <location>
        <begin position="337"/>
        <end position="349"/>
    </location>
</feature>
<dbReference type="AlphaFoldDB" id="A0A9P5YMI2"/>
<evidence type="ECO:0000256" key="1">
    <source>
        <dbReference type="SAM" id="MobiDB-lite"/>
    </source>
</evidence>
<dbReference type="Proteomes" id="UP000807469">
    <property type="component" value="Unassembled WGS sequence"/>
</dbReference>
<sequence>MQIPQANANVNNTTTSSDAAAHAPPSIAGITVPTSSTAGGGSSIDANTAAPSTSTTSTTAATNVDPFIDDDAMDIDEEILQPNFSVVRPPHPIELVQPLTDNVEFFVITVGQPIGIVTDMGNINIHAQTQFAVTRFPTWYGAVGFYTIHFYSGHVRLVPVNATPPQRGLFLRRLAPPESDVPTRPAAGSAANPIYVGTPIAAAGPAPLAATPTPMNQGSRWKGKGRATFRTPVKYRPFPLKHTALRIIKAPPPTRIVYVSDSDSDDESTTPKVPSNEVSIIDSAIDAAVAPPIDPTVASVDGVDGNVEVEGAEHRGAVVHGSDDEGPDFLPNYPRGPTSTSAAEQSAPGTPSGAPRASPSATEIPATPVRHSPYARVFVSLFSDGSDTGPRLDLAHVLRSGKRFRVTPRGRRLMEGGADPLSPLTPLTPSTVPSVNASPIAGPSRQVVVSTPVVAPLAGPSHQAVSLSPSPHNDDVNNNIDDAASVSSESEYRVSEIDPADMEAVGQAIDEAYIKWMESESK</sequence>
<feature type="region of interest" description="Disordered" evidence="1">
    <location>
        <begin position="258"/>
        <end position="277"/>
    </location>
</feature>
<feature type="region of interest" description="Disordered" evidence="1">
    <location>
        <begin position="1"/>
        <end position="65"/>
    </location>
</feature>
<name>A0A9P5YMI2_9AGAR</name>
<dbReference type="EMBL" id="MU156076">
    <property type="protein sequence ID" value="KAF9470315.1"/>
    <property type="molecule type" value="Genomic_DNA"/>
</dbReference>
<feature type="region of interest" description="Disordered" evidence="1">
    <location>
        <begin position="459"/>
        <end position="500"/>
    </location>
</feature>
<feature type="region of interest" description="Disordered" evidence="1">
    <location>
        <begin position="317"/>
        <end position="368"/>
    </location>
</feature>
<feature type="compositionally biased region" description="Low complexity" evidence="1">
    <location>
        <begin position="1"/>
        <end position="28"/>
    </location>
</feature>
<evidence type="ECO:0000313" key="3">
    <source>
        <dbReference type="Proteomes" id="UP000807469"/>
    </source>
</evidence>
<evidence type="ECO:0000313" key="2">
    <source>
        <dbReference type="EMBL" id="KAF9470315.1"/>
    </source>
</evidence>
<protein>
    <submittedName>
        <fullName evidence="2">Uncharacterized protein</fullName>
    </submittedName>
</protein>
<gene>
    <name evidence="2" type="ORF">BDN70DRAFT_939821</name>
</gene>
<reference evidence="2" key="1">
    <citation type="submission" date="2020-11" db="EMBL/GenBank/DDBJ databases">
        <authorList>
            <consortium name="DOE Joint Genome Institute"/>
            <person name="Ahrendt S."/>
            <person name="Riley R."/>
            <person name="Andreopoulos W."/>
            <person name="Labutti K."/>
            <person name="Pangilinan J."/>
            <person name="Ruiz-Duenas F.J."/>
            <person name="Barrasa J.M."/>
            <person name="Sanchez-Garcia M."/>
            <person name="Camarero S."/>
            <person name="Miyauchi S."/>
            <person name="Serrano A."/>
            <person name="Linde D."/>
            <person name="Babiker R."/>
            <person name="Drula E."/>
            <person name="Ayuso-Fernandez I."/>
            <person name="Pacheco R."/>
            <person name="Padilla G."/>
            <person name="Ferreira P."/>
            <person name="Barriuso J."/>
            <person name="Kellner H."/>
            <person name="Castanera R."/>
            <person name="Alfaro M."/>
            <person name="Ramirez L."/>
            <person name="Pisabarro A.G."/>
            <person name="Kuo A."/>
            <person name="Tritt A."/>
            <person name="Lipzen A."/>
            <person name="He G."/>
            <person name="Yan M."/>
            <person name="Ng V."/>
            <person name="Cullen D."/>
            <person name="Martin F."/>
            <person name="Rosso M.-N."/>
            <person name="Henrissat B."/>
            <person name="Hibbett D."/>
            <person name="Martinez A.T."/>
            <person name="Grigoriev I.V."/>
        </authorList>
    </citation>
    <scope>NUCLEOTIDE SEQUENCE</scope>
    <source>
        <strain evidence="2">CIRM-BRFM 674</strain>
    </source>
</reference>